<dbReference type="SUPFAM" id="SSF51905">
    <property type="entry name" value="FAD/NAD(P)-binding domain"/>
    <property type="match status" value="1"/>
</dbReference>
<evidence type="ECO:0000256" key="4">
    <source>
        <dbReference type="ARBA" id="ARBA00022827"/>
    </source>
</evidence>
<proteinExistence type="inferred from homology"/>
<dbReference type="EMBL" id="JAQNZF010000011">
    <property type="protein sequence ID" value="MDC2742628.1"/>
    <property type="molecule type" value="Genomic_DNA"/>
</dbReference>
<dbReference type="PANTHER" id="PTHR43706:SF47">
    <property type="entry name" value="EXTERNAL NADH-UBIQUINONE OXIDOREDUCTASE 1, MITOCHONDRIAL-RELATED"/>
    <property type="match status" value="1"/>
</dbReference>
<accession>A0A139LLZ8</accession>
<feature type="domain" description="FAD/NAD(P)-binding" evidence="10">
    <location>
        <begin position="12"/>
        <end position="331"/>
    </location>
</feature>
<dbReference type="EMBL" id="VWKB01000001">
    <property type="protein sequence ID" value="KAA4104704.1"/>
    <property type="molecule type" value="Genomic_DNA"/>
</dbReference>
<dbReference type="InterPro" id="IPR036188">
    <property type="entry name" value="FAD/NAD-bd_sf"/>
</dbReference>
<dbReference type="PRINTS" id="PR00368">
    <property type="entry name" value="FADPNR"/>
</dbReference>
<evidence type="ECO:0000256" key="9">
    <source>
        <dbReference type="SAM" id="MobiDB-lite"/>
    </source>
</evidence>
<dbReference type="Proteomes" id="UP001219389">
    <property type="component" value="Unassembled WGS sequence"/>
</dbReference>
<comment type="similarity">
    <text evidence="1">Belongs to the NADH dehydrogenase family.</text>
</comment>
<dbReference type="InterPro" id="IPR023753">
    <property type="entry name" value="FAD/NAD-binding_dom"/>
</dbReference>
<evidence type="ECO:0000313" key="12">
    <source>
        <dbReference type="EMBL" id="KAA4104704.1"/>
    </source>
</evidence>
<dbReference type="InterPro" id="IPR054585">
    <property type="entry name" value="NDH2-like_C"/>
</dbReference>
<dbReference type="Pfam" id="PF22366">
    <property type="entry name" value="NDH2_C"/>
    <property type="match status" value="1"/>
</dbReference>
<feature type="compositionally biased region" description="Polar residues" evidence="9">
    <location>
        <begin position="453"/>
        <end position="465"/>
    </location>
</feature>
<evidence type="ECO:0000256" key="3">
    <source>
        <dbReference type="ARBA" id="ARBA00022630"/>
    </source>
</evidence>
<feature type="region of interest" description="Disordered" evidence="9">
    <location>
        <begin position="439"/>
        <end position="465"/>
    </location>
</feature>
<keyword evidence="5" id="KW-0809">Transit peptide</keyword>
<keyword evidence="16" id="KW-1185">Reference proteome</keyword>
<evidence type="ECO:0000313" key="14">
    <source>
        <dbReference type="EMBL" id="MDC2742628.1"/>
    </source>
</evidence>
<feature type="compositionally biased region" description="Basic and acidic residues" evidence="9">
    <location>
        <begin position="439"/>
        <end position="452"/>
    </location>
</feature>
<dbReference type="PRINTS" id="PR00411">
    <property type="entry name" value="PNDRDTASEI"/>
</dbReference>
<reference evidence="14" key="2">
    <citation type="submission" date="2022-10" db="EMBL/GenBank/DDBJ databases">
        <title>Human gut microbiome strain richness.</title>
        <authorList>
            <person name="Chen-Liaw A."/>
        </authorList>
    </citation>
    <scope>NUCLEOTIDE SEQUENCE</scope>
    <source>
        <strain evidence="14">BSD2780120875st1_E1_BSD2780120875_150330</strain>
    </source>
</reference>
<dbReference type="PANTHER" id="PTHR43706">
    <property type="entry name" value="NADH DEHYDROGENASE"/>
    <property type="match status" value="1"/>
</dbReference>
<feature type="domain" description="External alternative NADH-ubiquinone oxidoreductase-like C-terminal" evidence="11">
    <location>
        <begin position="355"/>
        <end position="410"/>
    </location>
</feature>
<comment type="catalytic activity">
    <reaction evidence="8">
        <text>a quinone + NADH + H(+) = a quinol + NAD(+)</text>
        <dbReference type="Rhea" id="RHEA:46160"/>
        <dbReference type="ChEBI" id="CHEBI:15378"/>
        <dbReference type="ChEBI" id="CHEBI:24646"/>
        <dbReference type="ChEBI" id="CHEBI:57540"/>
        <dbReference type="ChEBI" id="CHEBI:57945"/>
        <dbReference type="ChEBI" id="CHEBI:132124"/>
        <dbReference type="EC" id="1.6.5.9"/>
    </reaction>
</comment>
<keyword evidence="4" id="KW-0274">FAD</keyword>
<evidence type="ECO:0000256" key="2">
    <source>
        <dbReference type="ARBA" id="ARBA00012637"/>
    </source>
</evidence>
<evidence type="ECO:0000313" key="16">
    <source>
        <dbReference type="Proteomes" id="UP000473905"/>
    </source>
</evidence>
<reference evidence="15 16" key="1">
    <citation type="journal article" date="2019" name="Nat. Med.">
        <title>A library of human gut bacterial isolates paired with longitudinal multiomics data enables mechanistic microbiome research.</title>
        <authorList>
            <person name="Poyet M."/>
            <person name="Groussin M."/>
            <person name="Gibbons S.M."/>
            <person name="Avila-Pacheco J."/>
            <person name="Jiang X."/>
            <person name="Kearney S.M."/>
            <person name="Perrotta A.R."/>
            <person name="Berdy B."/>
            <person name="Zhao S."/>
            <person name="Lieberman T.D."/>
            <person name="Swanson P.K."/>
            <person name="Smith M."/>
            <person name="Roesemann S."/>
            <person name="Alexander J.E."/>
            <person name="Rich S.A."/>
            <person name="Livny J."/>
            <person name="Vlamakis H."/>
            <person name="Clish C."/>
            <person name="Bullock K."/>
            <person name="Deik A."/>
            <person name="Scott J."/>
            <person name="Pierce K.A."/>
            <person name="Xavier R.J."/>
            <person name="Alm E.J."/>
        </authorList>
    </citation>
    <scope>NUCLEOTIDE SEQUENCE [LARGE SCALE GENOMIC DNA]</scope>
    <source>
        <strain evidence="12 16">BIOML-A134</strain>
        <strain evidence="13 15">BIOML-A14</strain>
    </source>
</reference>
<evidence type="ECO:0000256" key="5">
    <source>
        <dbReference type="ARBA" id="ARBA00022946"/>
    </source>
</evidence>
<dbReference type="Proteomes" id="UP000473905">
    <property type="component" value="Unassembled WGS sequence"/>
</dbReference>
<name>A0A139LLZ8_BACOV</name>
<organism evidence="13 15">
    <name type="scientific">Bacteroides ovatus</name>
    <dbReference type="NCBI Taxonomy" id="28116"/>
    <lineage>
        <taxon>Bacteria</taxon>
        <taxon>Pseudomonadati</taxon>
        <taxon>Bacteroidota</taxon>
        <taxon>Bacteroidia</taxon>
        <taxon>Bacteroidales</taxon>
        <taxon>Bacteroidaceae</taxon>
        <taxon>Bacteroides</taxon>
    </lineage>
</organism>
<evidence type="ECO:0000256" key="7">
    <source>
        <dbReference type="ARBA" id="ARBA00023027"/>
    </source>
</evidence>
<dbReference type="STRING" id="28116.Bovatus_01621"/>
<gene>
    <name evidence="13" type="ORF">F3B98_01930</name>
    <name evidence="12" type="ORF">F3D66_00315</name>
    <name evidence="14" type="ORF">PO382_10370</name>
</gene>
<evidence type="ECO:0000313" key="15">
    <source>
        <dbReference type="Proteomes" id="UP000435985"/>
    </source>
</evidence>
<keyword evidence="6" id="KW-0560">Oxidoreductase</keyword>
<dbReference type="Proteomes" id="UP000435985">
    <property type="component" value="Unassembled WGS sequence"/>
</dbReference>
<evidence type="ECO:0000259" key="10">
    <source>
        <dbReference type="Pfam" id="PF07992"/>
    </source>
</evidence>
<dbReference type="EMBL" id="VWFO01000002">
    <property type="protein sequence ID" value="KAA4666519.1"/>
    <property type="molecule type" value="Genomic_DNA"/>
</dbReference>
<keyword evidence="3" id="KW-0285">Flavoprotein</keyword>
<sequence>MSLNIAKSNKKRVVIVGGGFGGLKLANKLKKSGFQVVLIDKNNYHQFPPLIYQVASAGMEPTSISFPFRKIFQHRKDFFFRMAEVRAIFPEKNMIQTSIGKAEYDYLVLAAGTTTNYFGNKHIEEEAMPMKNVSEAMGLRNALLANLERALTCSTKQEQQELLNIVIVGGGATGIEVAGILSEMKKFVLPNDYPDMSSSLMHIYLIEAGPRLLAGMSEESSAHAEQFLREMGVNILLNKRVVDYRDHKVVLEDGTEIATRTFIWVSGVTGVTIGNLDASLIGRGGRIKVDSFNRVEGMNNVFAIGDQCIQLADENYPNGHPQLAQVAIQQGELLAKNLIRMEKGQEMKPFHYRNLGSMATVGRNRAVAEFSKVKMQGWFAWVMWLVVHLRSILGVRNKVIVLLNWVWNYFTYDQSMRMIVYARKAKEIRDREKVEETTHWGKELIQEPKQHSPQEIQQASEQEKK</sequence>
<evidence type="ECO:0000313" key="13">
    <source>
        <dbReference type="EMBL" id="KAA4666519.1"/>
    </source>
</evidence>
<evidence type="ECO:0000256" key="8">
    <source>
        <dbReference type="ARBA" id="ARBA00047599"/>
    </source>
</evidence>
<evidence type="ECO:0000259" key="11">
    <source>
        <dbReference type="Pfam" id="PF22366"/>
    </source>
</evidence>
<comment type="caution">
    <text evidence="13">The sequence shown here is derived from an EMBL/GenBank/DDBJ whole genome shotgun (WGS) entry which is preliminary data.</text>
</comment>
<dbReference type="EC" id="1.6.5.9" evidence="2"/>
<evidence type="ECO:0000256" key="6">
    <source>
        <dbReference type="ARBA" id="ARBA00023002"/>
    </source>
</evidence>
<dbReference type="Pfam" id="PF07992">
    <property type="entry name" value="Pyr_redox_2"/>
    <property type="match status" value="1"/>
</dbReference>
<dbReference type="Gene3D" id="3.50.50.100">
    <property type="match status" value="1"/>
</dbReference>
<dbReference type="AlphaFoldDB" id="A0A139LLZ8"/>
<evidence type="ECO:0000256" key="1">
    <source>
        <dbReference type="ARBA" id="ARBA00005272"/>
    </source>
</evidence>
<dbReference type="RefSeq" id="WP_004311329.1">
    <property type="nucleotide sequence ID" value="NZ_CAXTIO010000017.1"/>
</dbReference>
<dbReference type="GO" id="GO:0050136">
    <property type="term" value="F:NADH dehydrogenase (quinone) (non-electrogenic) activity"/>
    <property type="evidence" value="ECO:0007669"/>
    <property type="project" value="UniProtKB-EC"/>
</dbReference>
<protein>
    <recommendedName>
        <fullName evidence="2">NADH:ubiquinone reductase (non-electrogenic)</fullName>
        <ecNumber evidence="2">1.6.5.9</ecNumber>
    </recommendedName>
</protein>
<dbReference type="InterPro" id="IPR045024">
    <property type="entry name" value="NDH-2"/>
</dbReference>
<keyword evidence="7" id="KW-0520">NAD</keyword>